<keyword evidence="6 10" id="KW-0648">Protein biosynthesis</keyword>
<dbReference type="GO" id="GO:0016740">
    <property type="term" value="F:transferase activity"/>
    <property type="evidence" value="ECO:0007669"/>
    <property type="project" value="UniProtKB-KW"/>
</dbReference>
<reference evidence="12 13" key="1">
    <citation type="submission" date="2018-10" db="EMBL/GenBank/DDBJ databases">
        <title>Genomic Encyclopedia of Archaeal and Bacterial Type Strains, Phase II (KMG-II): from individual species to whole genera.</title>
        <authorList>
            <person name="Goeker M."/>
        </authorList>
    </citation>
    <scope>NUCLEOTIDE SEQUENCE [LARGE SCALE GENOMIC DNA]</scope>
    <source>
        <strain evidence="12 13">ATCC 29870</strain>
    </source>
</reference>
<dbReference type="Pfam" id="PF02934">
    <property type="entry name" value="GatB_N"/>
    <property type="match status" value="1"/>
</dbReference>
<dbReference type="PROSITE" id="PS01234">
    <property type="entry name" value="GATB"/>
    <property type="match status" value="1"/>
</dbReference>
<dbReference type="GO" id="GO:0050567">
    <property type="term" value="F:glutaminyl-tRNA synthase (glutamine-hydrolyzing) activity"/>
    <property type="evidence" value="ECO:0007669"/>
    <property type="project" value="UniProtKB-UniRule"/>
</dbReference>
<dbReference type="Proteomes" id="UP000267246">
    <property type="component" value="Unassembled WGS sequence"/>
</dbReference>
<dbReference type="InterPro" id="IPR014746">
    <property type="entry name" value="Gln_synth/guanido_kin_cat_dom"/>
</dbReference>
<dbReference type="SUPFAM" id="SSF55931">
    <property type="entry name" value="Glutamine synthetase/guanido kinase"/>
    <property type="match status" value="1"/>
</dbReference>
<dbReference type="GO" id="GO:0070681">
    <property type="term" value="P:glutaminyl-tRNAGln biosynthesis via transamidation"/>
    <property type="evidence" value="ECO:0007669"/>
    <property type="project" value="TreeGrafter"/>
</dbReference>
<dbReference type="RefSeq" id="WP_277870188.1">
    <property type="nucleotide sequence ID" value="NZ_CP137846.1"/>
</dbReference>
<name>A0A3L9ZX81_9BACT</name>
<dbReference type="Gene3D" id="1.10.10.410">
    <property type="match status" value="1"/>
</dbReference>
<sequence>MIKNGWEMVIGIEIHLELNTKTKMFSPALNSFGDKENTNVSFIDLAYPGTLPLVNKNAIIKAIKLAKALKMEINKIVRFDRKNYFYPDLTKGYQITQQFNPIGTDGTIKIKVDNNWKEIAIERIHMEEDTAKSIHDNKLTYLNYNRSGVPLIEIVSRPVITSGKEACAYVDAIRQTALALNISDAKLNEGSLRTDVNISVKKIGEKELRTRCEIKNLNSLANIAKAIDYEANLQIEKYEKNEPVIQCTKRFDEDKLQTSVMRLKSDAIDYKYFPDPNLPYIELTDELIKSVEIEELPFEREQRYVKNNLNNVQISQLLNNLEYATYLDKIPYKDFKKSANLFFSDLVAYLNENKLSIQDLKIKEDEFAILISYVQDSKINKQNVQKIIDLKQKNSEKSIDKLIKENNLFVEVKVFSSKEIVDSIFKENATIEQEADKNFDKTLKFILGQAMKKTMGKANVKEIETLAKERLKK</sequence>
<dbReference type="NCBIfam" id="NF004012">
    <property type="entry name" value="PRK05477.1-2"/>
    <property type="match status" value="1"/>
</dbReference>
<proteinExistence type="inferred from homology"/>
<dbReference type="NCBIfam" id="TIGR00133">
    <property type="entry name" value="gatB"/>
    <property type="match status" value="1"/>
</dbReference>
<dbReference type="GO" id="GO:0050566">
    <property type="term" value="F:asparaginyl-tRNA synthase (glutamine-hydrolyzing) activity"/>
    <property type="evidence" value="ECO:0007669"/>
    <property type="project" value="RHEA"/>
</dbReference>
<evidence type="ECO:0000256" key="8">
    <source>
        <dbReference type="ARBA" id="ARBA00047380"/>
    </source>
</evidence>
<dbReference type="InterPro" id="IPR004413">
    <property type="entry name" value="GatB"/>
</dbReference>
<keyword evidence="13" id="KW-1185">Reference proteome</keyword>
<evidence type="ECO:0000256" key="4">
    <source>
        <dbReference type="ARBA" id="ARBA00022741"/>
    </source>
</evidence>
<comment type="similarity">
    <text evidence="1 10">Belongs to the GatB/GatE family. GatB subfamily.</text>
</comment>
<evidence type="ECO:0000313" key="12">
    <source>
        <dbReference type="EMBL" id="RMA77481.1"/>
    </source>
</evidence>
<protein>
    <recommendedName>
        <fullName evidence="10">Aspartyl/glutamyl-tRNA(Asn/Gln) amidotransferase subunit B</fullName>
        <shortName evidence="10">Asp/Glu-ADT subunit B</shortName>
        <ecNumber evidence="10">6.3.5.-</ecNumber>
    </recommendedName>
</protein>
<dbReference type="HAMAP" id="MF_00121">
    <property type="entry name" value="GatB"/>
    <property type="match status" value="1"/>
</dbReference>
<evidence type="ECO:0000313" key="13">
    <source>
        <dbReference type="Proteomes" id="UP000267246"/>
    </source>
</evidence>
<dbReference type="Pfam" id="PF02637">
    <property type="entry name" value="GatB_Yqey"/>
    <property type="match status" value="1"/>
</dbReference>
<dbReference type="InterPro" id="IPR003789">
    <property type="entry name" value="Asn/Gln_tRNA_amidoTrase-B-like"/>
</dbReference>
<dbReference type="InterPro" id="IPR018027">
    <property type="entry name" value="Asn/Gln_amidotransferase"/>
</dbReference>
<dbReference type="InterPro" id="IPR017959">
    <property type="entry name" value="Asn/Gln-tRNA_amidoTrfase_suB/E"/>
</dbReference>
<dbReference type="SUPFAM" id="SSF89095">
    <property type="entry name" value="GatB/YqeY motif"/>
    <property type="match status" value="1"/>
</dbReference>
<dbReference type="GO" id="GO:0005524">
    <property type="term" value="F:ATP binding"/>
    <property type="evidence" value="ECO:0007669"/>
    <property type="project" value="UniProtKB-KW"/>
</dbReference>
<evidence type="ECO:0000256" key="3">
    <source>
        <dbReference type="ARBA" id="ARBA00022598"/>
    </source>
</evidence>
<comment type="subunit">
    <text evidence="2 10">Heterotrimer of A, B and C subunits.</text>
</comment>
<feature type="domain" description="Asn/Gln amidotransferase" evidence="11">
    <location>
        <begin position="321"/>
        <end position="471"/>
    </location>
</feature>
<dbReference type="SMART" id="SM00845">
    <property type="entry name" value="GatB_Yqey"/>
    <property type="match status" value="1"/>
</dbReference>
<evidence type="ECO:0000256" key="9">
    <source>
        <dbReference type="ARBA" id="ARBA00047913"/>
    </source>
</evidence>
<evidence type="ECO:0000256" key="2">
    <source>
        <dbReference type="ARBA" id="ARBA00011123"/>
    </source>
</evidence>
<evidence type="ECO:0000256" key="1">
    <source>
        <dbReference type="ARBA" id="ARBA00005306"/>
    </source>
</evidence>
<accession>A0A3L9ZX81</accession>
<keyword evidence="5 10" id="KW-0067">ATP-binding</keyword>
<comment type="caution">
    <text evidence="12">The sequence shown here is derived from an EMBL/GenBank/DDBJ whole genome shotgun (WGS) entry which is preliminary data.</text>
</comment>
<comment type="catalytic activity">
    <reaction evidence="9 10">
        <text>L-glutamyl-tRNA(Gln) + L-glutamine + ATP + H2O = L-glutaminyl-tRNA(Gln) + L-glutamate + ADP + phosphate + H(+)</text>
        <dbReference type="Rhea" id="RHEA:17521"/>
        <dbReference type="Rhea" id="RHEA-COMP:9681"/>
        <dbReference type="Rhea" id="RHEA-COMP:9684"/>
        <dbReference type="ChEBI" id="CHEBI:15377"/>
        <dbReference type="ChEBI" id="CHEBI:15378"/>
        <dbReference type="ChEBI" id="CHEBI:29985"/>
        <dbReference type="ChEBI" id="CHEBI:30616"/>
        <dbReference type="ChEBI" id="CHEBI:43474"/>
        <dbReference type="ChEBI" id="CHEBI:58359"/>
        <dbReference type="ChEBI" id="CHEBI:78520"/>
        <dbReference type="ChEBI" id="CHEBI:78521"/>
        <dbReference type="ChEBI" id="CHEBI:456216"/>
    </reaction>
</comment>
<dbReference type="PANTHER" id="PTHR11659:SF0">
    <property type="entry name" value="GLUTAMYL-TRNA(GLN) AMIDOTRANSFERASE SUBUNIT B, MITOCHONDRIAL"/>
    <property type="match status" value="1"/>
</dbReference>
<evidence type="ECO:0000256" key="6">
    <source>
        <dbReference type="ARBA" id="ARBA00022917"/>
    </source>
</evidence>
<dbReference type="EMBL" id="REFI01000010">
    <property type="protein sequence ID" value="RMA77481.1"/>
    <property type="molecule type" value="Genomic_DNA"/>
</dbReference>
<keyword evidence="4 10" id="KW-0547">Nucleotide-binding</keyword>
<keyword evidence="12" id="KW-0808">Transferase</keyword>
<organism evidence="12 13">
    <name type="scientific">Metamycoplasma subdolum</name>
    <dbReference type="NCBI Taxonomy" id="92407"/>
    <lineage>
        <taxon>Bacteria</taxon>
        <taxon>Bacillati</taxon>
        <taxon>Mycoplasmatota</taxon>
        <taxon>Mycoplasmoidales</taxon>
        <taxon>Metamycoplasmataceae</taxon>
        <taxon>Metamycoplasma</taxon>
    </lineage>
</organism>
<dbReference type="AlphaFoldDB" id="A0A3L9ZX81"/>
<keyword evidence="3 10" id="KW-0436">Ligase</keyword>
<comment type="catalytic activity">
    <reaction evidence="8 10">
        <text>L-aspartyl-tRNA(Asn) + L-glutamine + ATP + H2O = L-asparaginyl-tRNA(Asn) + L-glutamate + ADP + phosphate + 2 H(+)</text>
        <dbReference type="Rhea" id="RHEA:14513"/>
        <dbReference type="Rhea" id="RHEA-COMP:9674"/>
        <dbReference type="Rhea" id="RHEA-COMP:9677"/>
        <dbReference type="ChEBI" id="CHEBI:15377"/>
        <dbReference type="ChEBI" id="CHEBI:15378"/>
        <dbReference type="ChEBI" id="CHEBI:29985"/>
        <dbReference type="ChEBI" id="CHEBI:30616"/>
        <dbReference type="ChEBI" id="CHEBI:43474"/>
        <dbReference type="ChEBI" id="CHEBI:58359"/>
        <dbReference type="ChEBI" id="CHEBI:78515"/>
        <dbReference type="ChEBI" id="CHEBI:78516"/>
        <dbReference type="ChEBI" id="CHEBI:456216"/>
    </reaction>
</comment>
<evidence type="ECO:0000259" key="11">
    <source>
        <dbReference type="SMART" id="SM00845"/>
    </source>
</evidence>
<evidence type="ECO:0000256" key="10">
    <source>
        <dbReference type="HAMAP-Rule" id="MF_00121"/>
    </source>
</evidence>
<dbReference type="EC" id="6.3.5.-" evidence="10"/>
<dbReference type="InterPro" id="IPR017958">
    <property type="entry name" value="Gln-tRNA_amidoTrfase_suB_CS"/>
</dbReference>
<dbReference type="InterPro" id="IPR006075">
    <property type="entry name" value="Asn/Gln-tRNA_Trfase_suB/E_cat"/>
</dbReference>
<dbReference type="NCBIfam" id="NF004014">
    <property type="entry name" value="PRK05477.1-4"/>
    <property type="match status" value="1"/>
</dbReference>
<evidence type="ECO:0000256" key="5">
    <source>
        <dbReference type="ARBA" id="ARBA00022840"/>
    </source>
</evidence>
<evidence type="ECO:0000256" key="7">
    <source>
        <dbReference type="ARBA" id="ARBA00024799"/>
    </source>
</evidence>
<dbReference type="InterPro" id="IPR023168">
    <property type="entry name" value="GatB_Yqey_C_2"/>
</dbReference>
<gene>
    <name evidence="10" type="primary">gatB</name>
    <name evidence="12" type="ORF">JN00_0527</name>
</gene>
<dbReference type="PANTHER" id="PTHR11659">
    <property type="entry name" value="GLUTAMYL-TRNA GLN AMIDOTRANSFERASE SUBUNIT B MITOCHONDRIAL AND PROKARYOTIC PET112-RELATED"/>
    <property type="match status" value="1"/>
</dbReference>
<comment type="function">
    <text evidence="7 10">Allows the formation of correctly charged Asn-tRNA(Asn) or Gln-tRNA(Gln) through the transamidation of misacylated Asp-tRNA(Asn) or Glu-tRNA(Gln) in organisms which lack either or both of asparaginyl-tRNA or glutaminyl-tRNA synthetases. The reaction takes place in the presence of glutamine and ATP through an activated phospho-Asp-tRNA(Asn) or phospho-Glu-tRNA(Gln).</text>
</comment>
<dbReference type="GO" id="GO:0006412">
    <property type="term" value="P:translation"/>
    <property type="evidence" value="ECO:0007669"/>
    <property type="project" value="UniProtKB-UniRule"/>
</dbReference>